<dbReference type="EMBL" id="JAOTPO010000003">
    <property type="protein sequence ID" value="MDE5412798.1"/>
    <property type="molecule type" value="Genomic_DNA"/>
</dbReference>
<evidence type="ECO:0000256" key="2">
    <source>
        <dbReference type="ARBA" id="ARBA00022679"/>
    </source>
</evidence>
<dbReference type="Gene3D" id="3.40.1080.10">
    <property type="entry name" value="Glutaconate Coenzyme A-transferase"/>
    <property type="match status" value="1"/>
</dbReference>
<evidence type="ECO:0000256" key="1">
    <source>
        <dbReference type="ARBA" id="ARBA00007047"/>
    </source>
</evidence>
<dbReference type="SMART" id="SM00882">
    <property type="entry name" value="CoA_trans"/>
    <property type="match status" value="1"/>
</dbReference>
<dbReference type="InterPro" id="IPR004165">
    <property type="entry name" value="CoA_trans_fam_I"/>
</dbReference>
<protein>
    <submittedName>
        <fullName evidence="3">3-oxoacid CoA-transferase subunit B</fullName>
    </submittedName>
</protein>
<proteinExistence type="inferred from homology"/>
<dbReference type="InterPro" id="IPR012791">
    <property type="entry name" value="3-oxoacid_CoA-transf_B"/>
</dbReference>
<accession>A0ABT5VEA4</accession>
<comment type="similarity">
    <text evidence="1">Belongs to the 3-oxoacid CoA-transferase subunit B family.</text>
</comment>
<organism evidence="3 4">
    <name type="scientific">Alkalihalobacterium chitinilyticum</name>
    <dbReference type="NCBI Taxonomy" id="2980103"/>
    <lineage>
        <taxon>Bacteria</taxon>
        <taxon>Bacillati</taxon>
        <taxon>Bacillota</taxon>
        <taxon>Bacilli</taxon>
        <taxon>Bacillales</taxon>
        <taxon>Bacillaceae</taxon>
        <taxon>Alkalihalobacterium</taxon>
    </lineage>
</organism>
<evidence type="ECO:0000313" key="4">
    <source>
        <dbReference type="Proteomes" id="UP001148125"/>
    </source>
</evidence>
<keyword evidence="4" id="KW-1185">Reference proteome</keyword>
<dbReference type="PANTHER" id="PTHR13707:SF57">
    <property type="entry name" value="SUCCINYL-COA:3-KETOACID COENZYME A TRANSFERASE SUBUNIT B-RELATED"/>
    <property type="match status" value="1"/>
</dbReference>
<keyword evidence="2" id="KW-0808">Transferase</keyword>
<gene>
    <name evidence="3" type="ORF">N7Z68_05330</name>
</gene>
<dbReference type="Proteomes" id="UP001148125">
    <property type="component" value="Unassembled WGS sequence"/>
</dbReference>
<comment type="caution">
    <text evidence="3">The sequence shown here is derived from an EMBL/GenBank/DDBJ whole genome shotgun (WGS) entry which is preliminary data.</text>
</comment>
<dbReference type="NCBIfam" id="TIGR02428">
    <property type="entry name" value="pcaJ_scoB_fam"/>
    <property type="match status" value="1"/>
</dbReference>
<dbReference type="Pfam" id="PF01144">
    <property type="entry name" value="CoA_trans"/>
    <property type="match status" value="1"/>
</dbReference>
<reference evidence="3" key="1">
    <citation type="submission" date="2024-05" db="EMBL/GenBank/DDBJ databases">
        <title>Alkalihalobacillus sp. strain MEB203 novel alkaliphilic bacterium from Lonar Lake, India.</title>
        <authorList>
            <person name="Joshi A."/>
            <person name="Thite S."/>
            <person name="Mengade P."/>
        </authorList>
    </citation>
    <scope>NUCLEOTIDE SEQUENCE</scope>
    <source>
        <strain evidence="3">MEB 203</strain>
    </source>
</reference>
<sequence length="216" mass="23115">MGLGVEDRVRMAKRAAKEITPGMCVNLGIGIPTLVADYIPNEWNVMFHAENGIVGAGRKPLAGEEDENLCNAGGYPITLRKGGVYFDSATAFAIVRKQMLDMTILGGLEVSERGDLANWIVPGKRVPGMGGAMDLAVKAKKLVVLLSHTDNQGNPKIVKECKLPLTASRCVHLIITERAVIEVTASGLILQETLGNYSVEEVIEKTGCSLTIPPGF</sequence>
<dbReference type="PANTHER" id="PTHR13707">
    <property type="entry name" value="KETOACID-COENZYME A TRANSFERASE"/>
    <property type="match status" value="1"/>
</dbReference>
<dbReference type="SUPFAM" id="SSF100950">
    <property type="entry name" value="NagB/RpiA/CoA transferase-like"/>
    <property type="match status" value="1"/>
</dbReference>
<dbReference type="RefSeq" id="WP_275117434.1">
    <property type="nucleotide sequence ID" value="NZ_JAOTPO010000003.1"/>
</dbReference>
<dbReference type="InterPro" id="IPR037171">
    <property type="entry name" value="NagB/RpiA_transferase-like"/>
</dbReference>
<name>A0ABT5VEA4_9BACI</name>
<evidence type="ECO:0000313" key="3">
    <source>
        <dbReference type="EMBL" id="MDE5412798.1"/>
    </source>
</evidence>